<feature type="domain" description="Secretin/TonB short N-terminal" evidence="15">
    <location>
        <begin position="61"/>
        <end position="112"/>
    </location>
</feature>
<keyword evidence="11 12" id="KW-0998">Cell outer membrane</keyword>
<dbReference type="Proteomes" id="UP000283732">
    <property type="component" value="Unassembled WGS sequence"/>
</dbReference>
<comment type="similarity">
    <text evidence="12 13">Belongs to the TonB-dependent receptor family.</text>
</comment>
<keyword evidence="8 13" id="KW-0798">TonB box</keyword>
<dbReference type="SUPFAM" id="SSF49464">
    <property type="entry name" value="Carboxypeptidase regulatory domain-like"/>
    <property type="match status" value="1"/>
</dbReference>
<evidence type="ECO:0000256" key="3">
    <source>
        <dbReference type="ARBA" id="ARBA00022452"/>
    </source>
</evidence>
<evidence type="ECO:0000259" key="15">
    <source>
        <dbReference type="SMART" id="SM00965"/>
    </source>
</evidence>
<keyword evidence="6 14" id="KW-0732">Signal</keyword>
<dbReference type="GO" id="GO:0044718">
    <property type="term" value="P:siderophore transmembrane transport"/>
    <property type="evidence" value="ECO:0007669"/>
    <property type="project" value="TreeGrafter"/>
</dbReference>
<dbReference type="InterPro" id="IPR039426">
    <property type="entry name" value="TonB-dep_rcpt-like"/>
</dbReference>
<protein>
    <recommendedName>
        <fullName evidence="15">Secretin/TonB short N-terminal domain-containing protein</fullName>
    </recommendedName>
</protein>
<organism evidence="16 17">
    <name type="scientific">Parabacteroides merdae</name>
    <dbReference type="NCBI Taxonomy" id="46503"/>
    <lineage>
        <taxon>Bacteria</taxon>
        <taxon>Pseudomonadati</taxon>
        <taxon>Bacteroidota</taxon>
        <taxon>Bacteroidia</taxon>
        <taxon>Bacteroidales</taxon>
        <taxon>Tannerellaceae</taxon>
        <taxon>Parabacteroides</taxon>
    </lineage>
</organism>
<evidence type="ECO:0000256" key="8">
    <source>
        <dbReference type="ARBA" id="ARBA00023077"/>
    </source>
</evidence>
<keyword evidence="4" id="KW-0410">Iron transport</keyword>
<keyword evidence="5 12" id="KW-0812">Transmembrane</keyword>
<dbReference type="Pfam" id="PF07715">
    <property type="entry name" value="Plug"/>
    <property type="match status" value="1"/>
</dbReference>
<dbReference type="PROSITE" id="PS52016">
    <property type="entry name" value="TONB_DEPENDENT_REC_3"/>
    <property type="match status" value="1"/>
</dbReference>
<reference evidence="16 17" key="1">
    <citation type="submission" date="2018-08" db="EMBL/GenBank/DDBJ databases">
        <title>A genome reference for cultivated species of the human gut microbiota.</title>
        <authorList>
            <person name="Zou Y."/>
            <person name="Xue W."/>
            <person name="Luo G."/>
        </authorList>
    </citation>
    <scope>NUCLEOTIDE SEQUENCE [LARGE SCALE GENOMIC DNA]</scope>
    <source>
        <strain evidence="16 17">AM16-50</strain>
    </source>
</reference>
<keyword evidence="2 12" id="KW-0813">Transport</keyword>
<evidence type="ECO:0000256" key="4">
    <source>
        <dbReference type="ARBA" id="ARBA00022496"/>
    </source>
</evidence>
<dbReference type="Gene3D" id="2.40.170.20">
    <property type="entry name" value="TonB-dependent receptor, beta-barrel domain"/>
    <property type="match status" value="1"/>
</dbReference>
<dbReference type="RefSeq" id="WP_122290888.1">
    <property type="nucleotide sequence ID" value="NZ_QRKC01000001.1"/>
</dbReference>
<keyword evidence="7" id="KW-0408">Iron</keyword>
<dbReference type="Gene3D" id="2.170.130.10">
    <property type="entry name" value="TonB-dependent receptor, plug domain"/>
    <property type="match status" value="1"/>
</dbReference>
<evidence type="ECO:0000256" key="12">
    <source>
        <dbReference type="PROSITE-ProRule" id="PRU01360"/>
    </source>
</evidence>
<evidence type="ECO:0000256" key="9">
    <source>
        <dbReference type="ARBA" id="ARBA00023136"/>
    </source>
</evidence>
<dbReference type="InterPro" id="IPR011662">
    <property type="entry name" value="Secretin/TonB_short_N"/>
</dbReference>
<evidence type="ECO:0000256" key="1">
    <source>
        <dbReference type="ARBA" id="ARBA00004571"/>
    </source>
</evidence>
<evidence type="ECO:0000256" key="7">
    <source>
        <dbReference type="ARBA" id="ARBA00023004"/>
    </source>
</evidence>
<keyword evidence="10" id="KW-0675">Receptor</keyword>
<evidence type="ECO:0000256" key="14">
    <source>
        <dbReference type="SAM" id="SignalP"/>
    </source>
</evidence>
<accession>A0A414Y0Y4</accession>
<dbReference type="GO" id="GO:0009279">
    <property type="term" value="C:cell outer membrane"/>
    <property type="evidence" value="ECO:0007669"/>
    <property type="project" value="UniProtKB-SubCell"/>
</dbReference>
<evidence type="ECO:0000256" key="5">
    <source>
        <dbReference type="ARBA" id="ARBA00022692"/>
    </source>
</evidence>
<keyword evidence="4" id="KW-0406">Ion transport</keyword>
<dbReference type="SMART" id="SM00965">
    <property type="entry name" value="STN"/>
    <property type="match status" value="1"/>
</dbReference>
<dbReference type="InterPro" id="IPR037066">
    <property type="entry name" value="Plug_dom_sf"/>
</dbReference>
<dbReference type="EMBL" id="QRKC01000001">
    <property type="protein sequence ID" value="RHH79719.1"/>
    <property type="molecule type" value="Genomic_DNA"/>
</dbReference>
<dbReference type="PANTHER" id="PTHR30069">
    <property type="entry name" value="TONB-DEPENDENT OUTER MEMBRANE RECEPTOR"/>
    <property type="match status" value="1"/>
</dbReference>
<evidence type="ECO:0000256" key="6">
    <source>
        <dbReference type="ARBA" id="ARBA00022729"/>
    </source>
</evidence>
<dbReference type="InterPro" id="IPR036942">
    <property type="entry name" value="Beta-barrel_TonB_sf"/>
</dbReference>
<evidence type="ECO:0000313" key="16">
    <source>
        <dbReference type="EMBL" id="RHH79719.1"/>
    </source>
</evidence>
<dbReference type="InterPro" id="IPR012910">
    <property type="entry name" value="Plug_dom"/>
</dbReference>
<dbReference type="PANTHER" id="PTHR30069:SF29">
    <property type="entry name" value="HEMOGLOBIN AND HEMOGLOBIN-HAPTOGLOBIN-BINDING PROTEIN 1-RELATED"/>
    <property type="match status" value="1"/>
</dbReference>
<evidence type="ECO:0000313" key="17">
    <source>
        <dbReference type="Proteomes" id="UP000283732"/>
    </source>
</evidence>
<gene>
    <name evidence="16" type="ORF">DW191_00810</name>
</gene>
<proteinExistence type="inferred from homology"/>
<dbReference type="InterPro" id="IPR000531">
    <property type="entry name" value="Beta-barrel_TonB"/>
</dbReference>
<evidence type="ECO:0000256" key="11">
    <source>
        <dbReference type="ARBA" id="ARBA00023237"/>
    </source>
</evidence>
<dbReference type="AlphaFoldDB" id="A0A414Y0Y4"/>
<feature type="chain" id="PRO_5018970370" description="Secretin/TonB short N-terminal domain-containing protein" evidence="14">
    <location>
        <begin position="29"/>
        <end position="921"/>
    </location>
</feature>
<dbReference type="Pfam" id="PF00593">
    <property type="entry name" value="TonB_dep_Rec_b-barrel"/>
    <property type="match status" value="1"/>
</dbReference>
<evidence type="ECO:0000256" key="2">
    <source>
        <dbReference type="ARBA" id="ARBA00022448"/>
    </source>
</evidence>
<dbReference type="GO" id="GO:0015344">
    <property type="term" value="F:siderophore uptake transmembrane transporter activity"/>
    <property type="evidence" value="ECO:0007669"/>
    <property type="project" value="TreeGrafter"/>
</dbReference>
<evidence type="ECO:0000256" key="10">
    <source>
        <dbReference type="ARBA" id="ARBA00023170"/>
    </source>
</evidence>
<sequence>MKKFMSRGWFTCVFVCLSCFLISEKLSAEVNGGDEVRTITLNMWNVSLKEILTEIEKQAGVTFSYESSLLKEFQKTSFKVNDAALDDCLARLFADYPFVYKRTGNIVVLKRKPRQVTISGFVRDKTSAESLVGASVYEVNSLSGVAANTYGFFSLSLPVPSGSDGAPVRLQASYIGYESHLFTIPVLKQDTVLVIDLQPNAAIGEVLVTALETTRQTVRSTQMGTLEVNHATIRATPTLLGEADIIRTLQLTPGVSAGTEGISGLYVRGGNSDENLFLVDGNPVYQVNHIGGFFSAFNNEAIKSMNFFKAGFPARYGGRLSSVVDVHTKEGNMKEFHGSASLGLVSGNLNLEGPIWKDRTSFNIALRRTWLDVLTVPVLAIVNKKNKKNGDRVNIRYAFHDLNARVDHRFNDRSRMYLSLYNGNDVLKIESEDFSSYGYATSFSNTLDAYMRWGNLVASAGWTYAFSNKLFGKLSGFYTRYRSKINYREEDISGKDGDSGYKHSLDETTNMTGITDFGIRTSFDYQPVAPHHIRFGGDYLIHYFRPEYNRMMALDNSLPDSMQIAKTFSDDRLWAHELAAYAEDDWSISDALRLNAGLRFSLFNIDDRTYTGIEPRVSLRWLLSPNVSLKASYSRMNQYVHLISNSFMDLPTDSWMPVTNKLKPLVCDQVSLGGYYNWNRLLDFSVEGYYKHMDNLLEYKDGYSLIPSSVSWENKMASGEGRAYGLEFMVRKQTGRTTGWIGYTLAWADRRFDEINEGRRYPSRYDNRHKLNIVVMHKLSKKVELSAAWTYSSGNYTTLSLENYYPGDNLHKPGEGPSWGSGTRLDEDYYDERNNYQLPAYHRLDLGINVYRPKKKGRMGIWNISIYNVYSRMNPILVYKGDVEEKAGTNDYGNPNVTYRNAFKSIGIFPIIPSVSYTYKF</sequence>
<feature type="signal peptide" evidence="14">
    <location>
        <begin position="1"/>
        <end position="28"/>
    </location>
</feature>
<comment type="caution">
    <text evidence="16">The sequence shown here is derived from an EMBL/GenBank/DDBJ whole genome shotgun (WGS) entry which is preliminary data.</text>
</comment>
<keyword evidence="9 12" id="KW-0472">Membrane</keyword>
<keyword evidence="3 12" id="KW-1134">Transmembrane beta strand</keyword>
<comment type="subcellular location">
    <subcellularLocation>
        <location evidence="1 12">Cell outer membrane</location>
        <topology evidence="1 12">Multi-pass membrane protein</topology>
    </subcellularLocation>
</comment>
<dbReference type="InterPro" id="IPR008969">
    <property type="entry name" value="CarboxyPept-like_regulatory"/>
</dbReference>
<evidence type="ECO:0000256" key="13">
    <source>
        <dbReference type="RuleBase" id="RU003357"/>
    </source>
</evidence>
<dbReference type="SUPFAM" id="SSF56935">
    <property type="entry name" value="Porins"/>
    <property type="match status" value="1"/>
</dbReference>
<name>A0A414Y0Y4_9BACT</name>